<organism evidence="1 2">
    <name type="scientific">Rhizoclosmatium globosum</name>
    <dbReference type="NCBI Taxonomy" id="329046"/>
    <lineage>
        <taxon>Eukaryota</taxon>
        <taxon>Fungi</taxon>
        <taxon>Fungi incertae sedis</taxon>
        <taxon>Chytridiomycota</taxon>
        <taxon>Chytridiomycota incertae sedis</taxon>
        <taxon>Chytridiomycetes</taxon>
        <taxon>Chytridiales</taxon>
        <taxon>Chytriomycetaceae</taxon>
        <taxon>Rhizoclosmatium</taxon>
    </lineage>
</organism>
<dbReference type="OrthoDB" id="1890790at2759"/>
<evidence type="ECO:0000313" key="2">
    <source>
        <dbReference type="Proteomes" id="UP000193642"/>
    </source>
</evidence>
<proteinExistence type="predicted"/>
<dbReference type="Proteomes" id="UP000193642">
    <property type="component" value="Unassembled WGS sequence"/>
</dbReference>
<evidence type="ECO:0000313" key="1">
    <source>
        <dbReference type="EMBL" id="ORY44736.1"/>
    </source>
</evidence>
<protein>
    <submittedName>
        <fullName evidence="1">Uncharacterized protein</fullName>
    </submittedName>
</protein>
<comment type="caution">
    <text evidence="1">The sequence shown here is derived from an EMBL/GenBank/DDBJ whole genome shotgun (WGS) entry which is preliminary data.</text>
</comment>
<keyword evidence="2" id="KW-1185">Reference proteome</keyword>
<accession>A0A1Y2CCS8</accession>
<gene>
    <name evidence="1" type="ORF">BCR33DRAFT_207709</name>
</gene>
<reference evidence="1 2" key="1">
    <citation type="submission" date="2016-07" db="EMBL/GenBank/DDBJ databases">
        <title>Pervasive Adenine N6-methylation of Active Genes in Fungi.</title>
        <authorList>
            <consortium name="DOE Joint Genome Institute"/>
            <person name="Mondo S.J."/>
            <person name="Dannebaum R.O."/>
            <person name="Kuo R.C."/>
            <person name="Labutti K."/>
            <person name="Haridas S."/>
            <person name="Kuo A."/>
            <person name="Salamov A."/>
            <person name="Ahrendt S.R."/>
            <person name="Lipzen A."/>
            <person name="Sullivan W."/>
            <person name="Andreopoulos W.B."/>
            <person name="Clum A."/>
            <person name="Lindquist E."/>
            <person name="Daum C."/>
            <person name="Ramamoorthy G.K."/>
            <person name="Gryganskyi A."/>
            <person name="Culley D."/>
            <person name="Magnuson J.K."/>
            <person name="James T.Y."/>
            <person name="O'Malley M.A."/>
            <person name="Stajich J.E."/>
            <person name="Spatafora J.W."/>
            <person name="Visel A."/>
            <person name="Grigoriev I.V."/>
        </authorList>
    </citation>
    <scope>NUCLEOTIDE SEQUENCE [LARGE SCALE GENOMIC DNA]</scope>
    <source>
        <strain evidence="1 2">JEL800</strain>
    </source>
</reference>
<dbReference type="EMBL" id="MCGO01000021">
    <property type="protein sequence ID" value="ORY44736.1"/>
    <property type="molecule type" value="Genomic_DNA"/>
</dbReference>
<dbReference type="AlphaFoldDB" id="A0A1Y2CCS8"/>
<name>A0A1Y2CCS8_9FUNG</name>
<sequence length="126" mass="14593">MATEVRFSQSAAVTRCRNVKESKLKAQYAIAKLADEEVTIFTAQLEDTRHQLSTQLFQQSAVDMRQHEEAHDVKVSWERKQQLNSLIDKLTSIKKMIMFNKSQGKRVALKSKIRRKGPRFKNVSQD</sequence>